<feature type="domain" description="GS catalytic" evidence="6">
    <location>
        <begin position="98"/>
        <end position="461"/>
    </location>
</feature>
<dbReference type="Gene3D" id="3.30.590.10">
    <property type="entry name" value="Glutamine synthetase/guanido kinase, catalytic domain"/>
    <property type="match status" value="1"/>
</dbReference>
<dbReference type="InterPro" id="IPR027303">
    <property type="entry name" value="Gln_synth_gly_rich_site"/>
</dbReference>
<keyword evidence="8" id="KW-1185">Reference proteome</keyword>
<comment type="similarity">
    <text evidence="4 5">Belongs to the glutamine synthetase family.</text>
</comment>
<dbReference type="InterPro" id="IPR036651">
    <property type="entry name" value="Gln_synt_N_sf"/>
</dbReference>
<name>X6PD87_RETFI</name>
<dbReference type="PANTHER" id="PTHR43785:SF12">
    <property type="entry name" value="TYPE-1 GLUTAMINE SYNTHETASE 2"/>
    <property type="match status" value="1"/>
</dbReference>
<dbReference type="AlphaFoldDB" id="X6PD87"/>
<organism evidence="7 8">
    <name type="scientific">Reticulomyxa filosa</name>
    <dbReference type="NCBI Taxonomy" id="46433"/>
    <lineage>
        <taxon>Eukaryota</taxon>
        <taxon>Sar</taxon>
        <taxon>Rhizaria</taxon>
        <taxon>Retaria</taxon>
        <taxon>Foraminifera</taxon>
        <taxon>Monothalamids</taxon>
        <taxon>Reticulomyxidae</taxon>
        <taxon>Reticulomyxa</taxon>
    </lineage>
</organism>
<keyword evidence="3" id="KW-0460">Magnesium</keyword>
<evidence type="ECO:0000313" key="8">
    <source>
        <dbReference type="Proteomes" id="UP000023152"/>
    </source>
</evidence>
<dbReference type="EMBL" id="ASPP01001020">
    <property type="protein sequence ID" value="ETO36073.1"/>
    <property type="molecule type" value="Genomic_DNA"/>
</dbReference>
<dbReference type="PROSITE" id="PS51987">
    <property type="entry name" value="GS_CATALYTIC"/>
    <property type="match status" value="1"/>
</dbReference>
<sequence>MLGKRFDRDFFQKSVLKDGTHACNYLLTCDMDMNPQQGFEYANWKRGYGDFHLCPDYSTWRVLSWLPSTGIVLCDIMDPHTHELLTISKNFPLFFLKKKKKFRKQVAKAEKMGFVPNMASELEYYIFDTPFREARSKKYHDLSSAGFQICLLLKLSERDYAEDYHIQQGTRTEWLNAQFRISPPFFKKKKKKKKVECTKGEAGIGQHELNIEYSTAVEMADRHVLYKQCLHEVADLNEVSVTFMAKPYTNSTGSGCHIHCSLFDNANKRNLFQGQESIGKIKGCSPLFKHFLAGWIHYTPQLFPFFAPTVNSYKRFVSNSWAPTRCAWSYDNRSAGFRVVGSGNSLRIEMRICGADVNPYLAFAGSLASGLAGIEQELQPPEAADGDIYNVLFFSNIIASHLEQVPTKFDVAIAKLRDSKWANDTLGEDVVNHYTHFYQLENDKYLSHVSDWERARYFEMI</sequence>
<comment type="caution">
    <text evidence="7">The sequence shown here is derived from an EMBL/GenBank/DDBJ whole genome shotgun (WGS) entry which is preliminary data.</text>
</comment>
<dbReference type="Gene3D" id="3.10.20.70">
    <property type="entry name" value="Glutamine synthetase, N-terminal domain"/>
    <property type="match status" value="1"/>
</dbReference>
<dbReference type="InterPro" id="IPR014746">
    <property type="entry name" value="Gln_synth/guanido_kin_cat_dom"/>
</dbReference>
<protein>
    <submittedName>
        <fullName evidence="7">Glutamine synthetase catalytic region</fullName>
    </submittedName>
</protein>
<accession>X6PD87</accession>
<dbReference type="OrthoDB" id="77835at2759"/>
<gene>
    <name evidence="7" type="ORF">RFI_00989</name>
</gene>
<evidence type="ECO:0000256" key="2">
    <source>
        <dbReference type="ARBA" id="ARBA00022598"/>
    </source>
</evidence>
<dbReference type="SMART" id="SM01230">
    <property type="entry name" value="Gln-synt_C"/>
    <property type="match status" value="1"/>
</dbReference>
<dbReference type="InterPro" id="IPR008146">
    <property type="entry name" value="Gln_synth_cat_dom"/>
</dbReference>
<dbReference type="Proteomes" id="UP000023152">
    <property type="component" value="Unassembled WGS sequence"/>
</dbReference>
<dbReference type="SUPFAM" id="SSF54368">
    <property type="entry name" value="Glutamine synthetase, N-terminal domain"/>
    <property type="match status" value="1"/>
</dbReference>
<dbReference type="OMA" id="NIMTFRL"/>
<dbReference type="GO" id="GO:0004356">
    <property type="term" value="F:glutamine synthetase activity"/>
    <property type="evidence" value="ECO:0007669"/>
    <property type="project" value="InterPro"/>
</dbReference>
<comment type="cofactor">
    <cofactor evidence="1">
        <name>Mg(2+)</name>
        <dbReference type="ChEBI" id="CHEBI:18420"/>
    </cofactor>
</comment>
<dbReference type="PANTHER" id="PTHR43785">
    <property type="entry name" value="GAMMA-GLUTAMYLPUTRESCINE SYNTHETASE"/>
    <property type="match status" value="1"/>
</dbReference>
<dbReference type="PROSITE" id="PS00181">
    <property type="entry name" value="GLNA_ATP"/>
    <property type="match status" value="1"/>
</dbReference>
<reference evidence="7 8" key="1">
    <citation type="journal article" date="2013" name="Curr. Biol.">
        <title>The Genome of the Foraminiferan Reticulomyxa filosa.</title>
        <authorList>
            <person name="Glockner G."/>
            <person name="Hulsmann N."/>
            <person name="Schleicher M."/>
            <person name="Noegel A.A."/>
            <person name="Eichinger L."/>
            <person name="Gallinger C."/>
            <person name="Pawlowski J."/>
            <person name="Sierra R."/>
            <person name="Euteneuer U."/>
            <person name="Pillet L."/>
            <person name="Moustafa A."/>
            <person name="Platzer M."/>
            <person name="Groth M."/>
            <person name="Szafranski K."/>
            <person name="Schliwa M."/>
        </authorList>
    </citation>
    <scope>NUCLEOTIDE SEQUENCE [LARGE SCALE GENOMIC DNA]</scope>
</reference>
<proteinExistence type="inferred from homology"/>
<evidence type="ECO:0000256" key="3">
    <source>
        <dbReference type="ARBA" id="ARBA00022842"/>
    </source>
</evidence>
<evidence type="ECO:0000259" key="6">
    <source>
        <dbReference type="PROSITE" id="PS51987"/>
    </source>
</evidence>
<evidence type="ECO:0000256" key="1">
    <source>
        <dbReference type="ARBA" id="ARBA00001946"/>
    </source>
</evidence>
<dbReference type="GO" id="GO:0006542">
    <property type="term" value="P:glutamine biosynthetic process"/>
    <property type="evidence" value="ECO:0007669"/>
    <property type="project" value="InterPro"/>
</dbReference>
<evidence type="ECO:0000256" key="5">
    <source>
        <dbReference type="RuleBase" id="RU000384"/>
    </source>
</evidence>
<evidence type="ECO:0000313" key="7">
    <source>
        <dbReference type="EMBL" id="ETO36073.1"/>
    </source>
</evidence>
<dbReference type="Pfam" id="PF00120">
    <property type="entry name" value="Gln-synt_C"/>
    <property type="match status" value="1"/>
</dbReference>
<evidence type="ECO:0000256" key="4">
    <source>
        <dbReference type="PROSITE-ProRule" id="PRU01331"/>
    </source>
</evidence>
<dbReference type="SUPFAM" id="SSF55931">
    <property type="entry name" value="Glutamine synthetase/guanido kinase"/>
    <property type="match status" value="1"/>
</dbReference>
<keyword evidence="2" id="KW-0436">Ligase</keyword>